<evidence type="ECO:0000256" key="2">
    <source>
        <dbReference type="ARBA" id="ARBA00005472"/>
    </source>
</evidence>
<dbReference type="PANTHER" id="PTHR12398">
    <property type="entry name" value="PROTEIN PHOSPHATASE INHIBITOR"/>
    <property type="match status" value="1"/>
</dbReference>
<feature type="compositionally biased region" description="Basic and acidic residues" evidence="7">
    <location>
        <begin position="220"/>
        <end position="230"/>
    </location>
</feature>
<sequence>MQEDVQGLRGLLAIKEVRFRREETRPASSAGRGLLCQWRRAACRAASAVALRSLCRDRDAGRGFRGSGCGCFSLAWAPRLPGGSLQRPSLLLRDPRPAATMSRQPERPAMEASTASPRPIKGILKNKTSAASPPVVPSAEQSRPIVEEELSKKSQKWDEMNILTTYHPADKDYGLMKIDEPNTPYHNMIGDDEDAYSDSEGNEVMTPDILAKKLAAAEGSEPKYRTREQENSGEEDNDLSPEEREKKRQFEMKRKLHYNEGLNIKLARQLISKDLHDDDEDEEMAETADGESMNVEESSQGSTTSDHLQHKSQSS</sequence>
<reference evidence="8 10" key="1">
    <citation type="journal article" date="2009" name="PLoS Biol.">
        <title>Lineage-specific biology revealed by a finished genome assembly of the mouse.</title>
        <authorList>
            <consortium name="Mouse Genome Sequencing Consortium"/>
            <person name="Church D.M."/>
            <person name="Goodstadt L."/>
            <person name="Hillier L.W."/>
            <person name="Zody M.C."/>
            <person name="Goldstein S."/>
            <person name="She X."/>
            <person name="Bult C.J."/>
            <person name="Agarwala R."/>
            <person name="Cherry J.L."/>
            <person name="DiCuccio M."/>
            <person name="Hlavina W."/>
            <person name="Kapustin Y."/>
            <person name="Meric P."/>
            <person name="Maglott D."/>
            <person name="Birtle Z."/>
            <person name="Marques A.C."/>
            <person name="Graves T."/>
            <person name="Zhou S."/>
            <person name="Teague B."/>
            <person name="Potamousis K."/>
            <person name="Churas C."/>
            <person name="Place M."/>
            <person name="Herschleb J."/>
            <person name="Runnheim R."/>
            <person name="Forrest D."/>
            <person name="Amos-Landgraf J."/>
            <person name="Schwartz D.C."/>
            <person name="Cheng Z."/>
            <person name="Lindblad-Toh K."/>
            <person name="Eichler E.E."/>
            <person name="Ponting C.P."/>
        </authorList>
    </citation>
    <scope>NUCLEOTIDE SEQUENCE [LARGE SCALE GENOMIC DNA]</scope>
    <source>
        <strain evidence="8 10">C57BL/6J</strain>
    </source>
</reference>
<comment type="function">
    <text evidence="1">Inhibitor of protein-phosphatase 1.</text>
</comment>
<feature type="region of interest" description="Disordered" evidence="7">
    <location>
        <begin position="273"/>
        <end position="315"/>
    </location>
</feature>
<evidence type="ECO:0000256" key="7">
    <source>
        <dbReference type="SAM" id="MobiDB-lite"/>
    </source>
</evidence>
<dbReference type="InterPro" id="IPR007062">
    <property type="entry name" value="PPI-2"/>
</dbReference>
<comment type="similarity">
    <text evidence="2">Belongs to the protein phosphatase inhibitor 2 family.</text>
</comment>
<proteinExistence type="inferred from homology"/>
<dbReference type="MGI" id="MGI:3780971">
    <property type="gene designation" value="Ppp1r2-ps5"/>
</dbReference>
<dbReference type="Proteomes" id="UP000000589">
    <property type="component" value="Chromosome 17"/>
</dbReference>
<keyword evidence="10" id="KW-1185">Reference proteome</keyword>
<name>A0ABA7IW32_MOUSE</name>
<evidence type="ECO:0000313" key="10">
    <source>
        <dbReference type="Proteomes" id="UP000000589"/>
    </source>
</evidence>
<dbReference type="GO" id="GO:0005977">
    <property type="term" value="P:glycogen metabolic process"/>
    <property type="evidence" value="ECO:0007669"/>
    <property type="project" value="UniProtKB-KW"/>
</dbReference>
<dbReference type="GO" id="GO:0004864">
    <property type="term" value="F:protein phosphatase inhibitor activity"/>
    <property type="evidence" value="ECO:0007669"/>
    <property type="project" value="UniProtKB-KW"/>
</dbReference>
<dbReference type="Gene3D" id="6.10.250.1050">
    <property type="match status" value="2"/>
</dbReference>
<evidence type="ECO:0000256" key="5">
    <source>
        <dbReference type="ARBA" id="ARBA00023272"/>
    </source>
</evidence>
<evidence type="ECO:0000256" key="1">
    <source>
        <dbReference type="ARBA" id="ARBA00002900"/>
    </source>
</evidence>
<dbReference type="Pfam" id="PF04979">
    <property type="entry name" value="IPP-2"/>
    <property type="match status" value="1"/>
</dbReference>
<evidence type="ECO:0000256" key="4">
    <source>
        <dbReference type="ARBA" id="ARBA00022600"/>
    </source>
</evidence>
<feature type="compositionally biased region" description="Basic and acidic residues" evidence="7">
    <location>
        <begin position="241"/>
        <end position="252"/>
    </location>
</feature>
<dbReference type="PANTHER" id="PTHR12398:SF35">
    <property type="entry name" value="PROTEIN PHOSPHATASE INHIBITOR 2-RELATED"/>
    <property type="match status" value="1"/>
</dbReference>
<keyword evidence="6" id="KW-0119">Carbohydrate metabolism</keyword>
<feature type="compositionally biased region" description="Polar residues" evidence="7">
    <location>
        <begin position="295"/>
        <end position="315"/>
    </location>
</feature>
<feature type="region of interest" description="Disordered" evidence="7">
    <location>
        <begin position="98"/>
        <end position="152"/>
    </location>
</feature>
<gene>
    <name evidence="8 9" type="primary">Ppp1r2-ps5</name>
</gene>
<protein>
    <submittedName>
        <fullName evidence="8">Protein phosphatase 1, regulatory (inhibitor) subunit 2, pseudogene 5</fullName>
    </submittedName>
</protein>
<accession>A0ABA7IW32</accession>
<reference evidence="8" key="4">
    <citation type="submission" date="2025-09" db="UniProtKB">
        <authorList>
            <consortium name="Ensembl"/>
        </authorList>
    </citation>
    <scope>IDENTIFICATION</scope>
    <source>
        <strain evidence="8">C57BL/6J</strain>
    </source>
</reference>
<dbReference type="AlphaFoldDB" id="A0ABA7IW32"/>
<feature type="region of interest" description="Disordered" evidence="7">
    <location>
        <begin position="214"/>
        <end position="252"/>
    </location>
</feature>
<evidence type="ECO:0000256" key="3">
    <source>
        <dbReference type="ARBA" id="ARBA00022553"/>
    </source>
</evidence>
<evidence type="ECO:0000313" key="9">
    <source>
        <dbReference type="MGI" id="MGI:3780971"/>
    </source>
</evidence>
<reference evidence="8" key="3">
    <citation type="submission" date="2025-08" db="UniProtKB">
        <authorList>
            <consortium name="Ensembl"/>
        </authorList>
    </citation>
    <scope>IDENTIFICATION</scope>
    <source>
        <strain evidence="8">C57BL/6J</strain>
    </source>
</reference>
<keyword evidence="5" id="KW-0650">Protein phosphatase inhibitor</keyword>
<dbReference type="Ensembl" id="ENSMUST00000249997.1">
    <property type="protein sequence ID" value="ENSMUSP00000160081.1"/>
    <property type="gene ID" value="ENSMUSG00000121976.1"/>
</dbReference>
<feature type="compositionally biased region" description="Acidic residues" evidence="7">
    <location>
        <begin position="277"/>
        <end position="289"/>
    </location>
</feature>
<evidence type="ECO:0000256" key="6">
    <source>
        <dbReference type="ARBA" id="ARBA00023277"/>
    </source>
</evidence>
<reference evidence="8 10" key="2">
    <citation type="journal article" date="2011" name="PLoS Biol.">
        <title>Modernizing reference genome assemblies.</title>
        <authorList>
            <person name="Church D.M."/>
            <person name="Schneider V.A."/>
            <person name="Graves T."/>
            <person name="Auger K."/>
            <person name="Cunningham F."/>
            <person name="Bouk N."/>
            <person name="Chen H.C."/>
            <person name="Agarwala R."/>
            <person name="McLaren W.M."/>
            <person name="Ritchie G.R."/>
            <person name="Albracht D."/>
            <person name="Kremitzki M."/>
            <person name="Rock S."/>
            <person name="Kotkiewicz H."/>
            <person name="Kremitzki C."/>
            <person name="Wollam A."/>
            <person name="Trani L."/>
            <person name="Fulton L."/>
            <person name="Fulton R."/>
            <person name="Matthews L."/>
            <person name="Whitehead S."/>
            <person name="Chow W."/>
            <person name="Torrance J."/>
            <person name="Dunn M."/>
            <person name="Harden G."/>
            <person name="Threadgold G."/>
            <person name="Wood J."/>
            <person name="Collins J."/>
            <person name="Heath P."/>
            <person name="Griffiths G."/>
            <person name="Pelan S."/>
            <person name="Grafham D."/>
            <person name="Eichler E.E."/>
            <person name="Weinstock G."/>
            <person name="Mardis E.R."/>
            <person name="Wilson R.K."/>
            <person name="Howe K."/>
            <person name="Flicek P."/>
            <person name="Hubbard T."/>
        </authorList>
    </citation>
    <scope>NUCLEOTIDE SEQUENCE [LARGE SCALE GENOMIC DNA]</scope>
    <source>
        <strain evidence="8 10">C57BL/6J</strain>
    </source>
</reference>
<keyword evidence="3" id="KW-0597">Phosphoprotein</keyword>
<keyword evidence="4" id="KW-0321">Glycogen metabolism</keyword>
<evidence type="ECO:0000313" key="8">
    <source>
        <dbReference type="Ensembl" id="ENSMUSP00000160081.1"/>
    </source>
</evidence>
<organism evidence="8 10">
    <name type="scientific">Mus musculus</name>
    <name type="common">Mouse</name>
    <dbReference type="NCBI Taxonomy" id="10090"/>
    <lineage>
        <taxon>Eukaryota</taxon>
        <taxon>Metazoa</taxon>
        <taxon>Chordata</taxon>
        <taxon>Craniata</taxon>
        <taxon>Vertebrata</taxon>
        <taxon>Euteleostomi</taxon>
        <taxon>Mammalia</taxon>
        <taxon>Eutheria</taxon>
        <taxon>Euarchontoglires</taxon>
        <taxon>Glires</taxon>
        <taxon>Rodentia</taxon>
        <taxon>Myomorpha</taxon>
        <taxon>Muroidea</taxon>
        <taxon>Muridae</taxon>
        <taxon>Murinae</taxon>
        <taxon>Mus</taxon>
        <taxon>Mus</taxon>
    </lineage>
</organism>
<dbReference type="GeneTree" id="ENSGT00390000004757"/>
<feature type="compositionally biased region" description="Acidic residues" evidence="7">
    <location>
        <begin position="231"/>
        <end position="240"/>
    </location>
</feature>